<keyword evidence="3" id="KW-1005">Bacterial flagellum biogenesis</keyword>
<comment type="function">
    <text evidence="4">Required for flagellar hook formation. May act as a scaffolding protein.</text>
</comment>
<comment type="caution">
    <text evidence="5">The sequence shown here is derived from an EMBL/GenBank/DDBJ whole genome shotgun (WGS) entry which is preliminary data.</text>
</comment>
<reference evidence="5" key="2">
    <citation type="journal article" date="2023" name="ISME Commun">
        <title>Characterization of a bloom-associated alphaproteobacterial lineage, 'Candidatus Phycosocius': insights into freshwater algal-bacterial interactions.</title>
        <authorList>
            <person name="Tanabe Y."/>
            <person name="Yamaguchi H."/>
            <person name="Yoshida M."/>
            <person name="Kai A."/>
            <person name="Okazaki Y."/>
        </authorList>
    </citation>
    <scope>NUCLEOTIDE SEQUENCE</scope>
    <source>
        <strain evidence="5">BOTRYCO-1</strain>
    </source>
</reference>
<evidence type="ECO:0000256" key="3">
    <source>
        <dbReference type="ARBA" id="ARBA00022795"/>
    </source>
</evidence>
<reference evidence="5" key="1">
    <citation type="submission" date="2021-05" db="EMBL/GenBank/DDBJ databases">
        <authorList>
            <person name="Tanabe Y."/>
        </authorList>
    </citation>
    <scope>NUCLEOTIDE SEQUENCE</scope>
    <source>
        <strain evidence="5">BOTRYCO-1</strain>
    </source>
</reference>
<gene>
    <name evidence="5" type="ORF">PsB1_2205</name>
</gene>
<accession>A0ABQ4PYA0</accession>
<dbReference type="EMBL" id="BPFZ01000018">
    <property type="protein sequence ID" value="GIU68051.1"/>
    <property type="molecule type" value="Genomic_DNA"/>
</dbReference>
<evidence type="ECO:0000256" key="4">
    <source>
        <dbReference type="ARBA" id="ARBA00024746"/>
    </source>
</evidence>
<name>A0ABQ4PYA0_9PROT</name>
<dbReference type="InterPro" id="IPR005648">
    <property type="entry name" value="FlgD"/>
</dbReference>
<evidence type="ECO:0000256" key="1">
    <source>
        <dbReference type="ARBA" id="ARBA00010577"/>
    </source>
</evidence>
<keyword evidence="6" id="KW-1185">Reference proteome</keyword>
<protein>
    <recommendedName>
        <fullName evidence="2">Basal-body rod modification protein FlgD</fullName>
    </recommendedName>
</protein>
<proteinExistence type="inferred from homology"/>
<evidence type="ECO:0000313" key="6">
    <source>
        <dbReference type="Proteomes" id="UP001161064"/>
    </source>
</evidence>
<dbReference type="Pfam" id="PF03963">
    <property type="entry name" value="FlgD"/>
    <property type="match status" value="1"/>
</dbReference>
<evidence type="ECO:0000256" key="2">
    <source>
        <dbReference type="ARBA" id="ARBA00016013"/>
    </source>
</evidence>
<comment type="similarity">
    <text evidence="1">Belongs to the FlgD family.</text>
</comment>
<sequence length="149" mass="16090">MLQAIDSIDKIGANQNAATSTAQTASRAFGLGFEDLLKIILTQLTYQDPLKPVENYEFVSQLAQFTQIQQTEIMSDRLQGILRSESTSQATSLLGKFVDIPSGTGVLTAKVLSVTFVNNEPRLTVQTSNPTATIGNIAVTTVSRITQEP</sequence>
<dbReference type="RefSeq" id="WP_284361592.1">
    <property type="nucleotide sequence ID" value="NZ_BPFZ01000018.1"/>
</dbReference>
<organism evidence="5 6">
    <name type="scientific">Candidatus Phycosocius spiralis</name>
    <dbReference type="NCBI Taxonomy" id="2815099"/>
    <lineage>
        <taxon>Bacteria</taxon>
        <taxon>Pseudomonadati</taxon>
        <taxon>Pseudomonadota</taxon>
        <taxon>Alphaproteobacteria</taxon>
        <taxon>Caulobacterales</taxon>
        <taxon>Caulobacterales incertae sedis</taxon>
        <taxon>Candidatus Phycosocius</taxon>
    </lineage>
</organism>
<evidence type="ECO:0000313" key="5">
    <source>
        <dbReference type="EMBL" id="GIU68051.1"/>
    </source>
</evidence>
<dbReference type="Proteomes" id="UP001161064">
    <property type="component" value="Unassembled WGS sequence"/>
</dbReference>